<name>A0A511CY78_9PSEU</name>
<keyword evidence="1" id="KW-0560">Oxidoreductase</keyword>
<dbReference type="SUPFAM" id="SSF50475">
    <property type="entry name" value="FMN-binding split barrel"/>
    <property type="match status" value="1"/>
</dbReference>
<dbReference type="Pfam" id="PF01613">
    <property type="entry name" value="Flavin_Reduct"/>
    <property type="match status" value="1"/>
</dbReference>
<dbReference type="InterPro" id="IPR012349">
    <property type="entry name" value="Split_barrel_FMN-bd"/>
</dbReference>
<evidence type="ECO:0000313" key="3">
    <source>
        <dbReference type="EMBL" id="GEL17520.1"/>
    </source>
</evidence>
<organism evidence="3 4">
    <name type="scientific">Pseudonocardia asaccharolytica DSM 44247 = NBRC 16224</name>
    <dbReference type="NCBI Taxonomy" id="1123024"/>
    <lineage>
        <taxon>Bacteria</taxon>
        <taxon>Bacillati</taxon>
        <taxon>Actinomycetota</taxon>
        <taxon>Actinomycetes</taxon>
        <taxon>Pseudonocardiales</taxon>
        <taxon>Pseudonocardiaceae</taxon>
        <taxon>Pseudonocardia</taxon>
    </lineage>
</organism>
<dbReference type="InterPro" id="IPR050268">
    <property type="entry name" value="NADH-dep_flavin_reductase"/>
</dbReference>
<dbReference type="PANTHER" id="PTHR30466">
    <property type="entry name" value="FLAVIN REDUCTASE"/>
    <property type="match status" value="1"/>
</dbReference>
<evidence type="ECO:0000256" key="1">
    <source>
        <dbReference type="ARBA" id="ARBA00023002"/>
    </source>
</evidence>
<protein>
    <submittedName>
        <fullName evidence="3">Flavin oxidoreductase</fullName>
    </submittedName>
</protein>
<comment type="caution">
    <text evidence="3">The sequence shown here is derived from an EMBL/GenBank/DDBJ whole genome shotgun (WGS) entry which is preliminary data.</text>
</comment>
<feature type="domain" description="Flavin reductase like" evidence="2">
    <location>
        <begin position="12"/>
        <end position="153"/>
    </location>
</feature>
<proteinExistence type="predicted"/>
<dbReference type="Gene3D" id="2.30.110.10">
    <property type="entry name" value="Electron Transport, Fmn-binding Protein, Chain A"/>
    <property type="match status" value="1"/>
</dbReference>
<dbReference type="EMBL" id="BJVI01000009">
    <property type="protein sequence ID" value="GEL17520.1"/>
    <property type="molecule type" value="Genomic_DNA"/>
</dbReference>
<dbReference type="InterPro" id="IPR002563">
    <property type="entry name" value="Flavin_Rdtase-like_dom"/>
</dbReference>
<dbReference type="SMART" id="SM00903">
    <property type="entry name" value="Flavin_Reduct"/>
    <property type="match status" value="1"/>
</dbReference>
<dbReference type="GO" id="GO:0042602">
    <property type="term" value="F:riboflavin reductase (NADPH) activity"/>
    <property type="evidence" value="ECO:0007669"/>
    <property type="project" value="TreeGrafter"/>
</dbReference>
<evidence type="ECO:0000259" key="2">
    <source>
        <dbReference type="SMART" id="SM00903"/>
    </source>
</evidence>
<evidence type="ECO:0000313" key="4">
    <source>
        <dbReference type="Proteomes" id="UP000321328"/>
    </source>
</evidence>
<dbReference type="GO" id="GO:0010181">
    <property type="term" value="F:FMN binding"/>
    <property type="evidence" value="ECO:0007669"/>
    <property type="project" value="InterPro"/>
</dbReference>
<dbReference type="STRING" id="1123024.GCA_000423625_00705"/>
<accession>A0A511CY78</accession>
<dbReference type="Proteomes" id="UP000321328">
    <property type="component" value="Unassembled WGS sequence"/>
</dbReference>
<dbReference type="GO" id="GO:0006208">
    <property type="term" value="P:pyrimidine nucleobase catabolic process"/>
    <property type="evidence" value="ECO:0007669"/>
    <property type="project" value="TreeGrafter"/>
</dbReference>
<dbReference type="RefSeq" id="WP_028928877.1">
    <property type="nucleotide sequence ID" value="NZ_AUII01000002.1"/>
</dbReference>
<dbReference type="PANTHER" id="PTHR30466:SF1">
    <property type="entry name" value="FMN REDUCTASE (NADH) RUTF"/>
    <property type="match status" value="1"/>
</dbReference>
<keyword evidence="4" id="KW-1185">Reference proteome</keyword>
<dbReference type="OrthoDB" id="9792858at2"/>
<sequence length="192" mass="20935">MAIDPRELRRCLGHFATGVTVVTCRGADGGPHGATVNSFTAVSLDPPLVLVSLDRRSKVCAMLEAEPFTVNVLESTQHDIALHFAGRPCLDEVPWDADSGCGAPRLAGCLAHVSCTPWQHYDGGDHILYLGEVQEFRIHPGRPLLFHTGKFHHLGDDFDPVPWEGSADAPFGTSWFSDVFVDRPAPRPGSRR</sequence>
<gene>
    <name evidence="3" type="ORF">PA7_13570</name>
</gene>
<reference evidence="3 4" key="1">
    <citation type="submission" date="2019-07" db="EMBL/GenBank/DDBJ databases">
        <title>Whole genome shotgun sequence of Pseudonocardia asaccharolytica NBRC 16224.</title>
        <authorList>
            <person name="Hosoyama A."/>
            <person name="Uohara A."/>
            <person name="Ohji S."/>
            <person name="Ichikawa N."/>
        </authorList>
    </citation>
    <scope>NUCLEOTIDE SEQUENCE [LARGE SCALE GENOMIC DNA]</scope>
    <source>
        <strain evidence="3 4">NBRC 16224</strain>
    </source>
</reference>
<dbReference type="AlphaFoldDB" id="A0A511CY78"/>